<evidence type="ECO:0000256" key="6">
    <source>
        <dbReference type="ARBA" id="ARBA00023163"/>
    </source>
</evidence>
<comment type="similarity">
    <text evidence="2 8">Belongs to the Mediator complex subunit 7 family.</text>
</comment>
<dbReference type="InterPro" id="IPR037212">
    <property type="entry name" value="Med7/Med21-like"/>
</dbReference>
<dbReference type="GO" id="GO:0016592">
    <property type="term" value="C:mediator complex"/>
    <property type="evidence" value="ECO:0007669"/>
    <property type="project" value="InterPro"/>
</dbReference>
<evidence type="ECO:0000256" key="5">
    <source>
        <dbReference type="ARBA" id="ARBA00023159"/>
    </source>
</evidence>
<dbReference type="Proteomes" id="UP000186303">
    <property type="component" value="Chromosome 1"/>
</dbReference>
<evidence type="ECO:0000313" key="11">
    <source>
        <dbReference type="Proteomes" id="UP000186303"/>
    </source>
</evidence>
<keyword evidence="7 8" id="KW-0539">Nucleus</keyword>
<evidence type="ECO:0000256" key="2">
    <source>
        <dbReference type="ARBA" id="ARBA00009994"/>
    </source>
</evidence>
<dbReference type="OMA" id="RERCESM"/>
<comment type="function">
    <text evidence="8">Component of the Mediator complex, a coactivator involved in the regulated transcription of nearly all RNA polymerase II-dependent genes. Mediator functions as a bridge to convey information from gene-specific regulatory proteins to the basal RNA polymerase II transcription machinery.</text>
</comment>
<feature type="region of interest" description="Disordered" evidence="9">
    <location>
        <begin position="1"/>
        <end position="27"/>
    </location>
</feature>
<dbReference type="KEGG" id="msym:MSY001_0644"/>
<evidence type="ECO:0000256" key="8">
    <source>
        <dbReference type="RuleBase" id="RU364060"/>
    </source>
</evidence>
<dbReference type="PANTHER" id="PTHR21428:SF11">
    <property type="entry name" value="MEDIATOR OF RNA POLYMERASE II TRANSCRIPTION SUBUNIT 7"/>
    <property type="match status" value="1"/>
</dbReference>
<dbReference type="Gene3D" id="6.10.140.1520">
    <property type="match status" value="1"/>
</dbReference>
<accession>M5E765</accession>
<dbReference type="AlphaFoldDB" id="M5E765"/>
<organism evidence="10 11">
    <name type="scientific">Malassezia sympodialis (strain ATCC 42132)</name>
    <name type="common">Atopic eczema-associated yeast</name>
    <dbReference type="NCBI Taxonomy" id="1230383"/>
    <lineage>
        <taxon>Eukaryota</taxon>
        <taxon>Fungi</taxon>
        <taxon>Dikarya</taxon>
        <taxon>Basidiomycota</taxon>
        <taxon>Ustilaginomycotina</taxon>
        <taxon>Malasseziomycetes</taxon>
        <taxon>Malasseziales</taxon>
        <taxon>Malasseziaceae</taxon>
        <taxon>Malassezia</taxon>
    </lineage>
</organism>
<keyword evidence="11" id="KW-1185">Reference proteome</keyword>
<dbReference type="OrthoDB" id="10253553at2759"/>
<evidence type="ECO:0000313" key="10">
    <source>
        <dbReference type="EMBL" id="SHO76503.1"/>
    </source>
</evidence>
<dbReference type="RefSeq" id="XP_018739263.1">
    <property type="nucleotide sequence ID" value="XM_018885718.1"/>
</dbReference>
<keyword evidence="5 8" id="KW-0010">Activator</keyword>
<dbReference type="GO" id="GO:0070847">
    <property type="term" value="C:core mediator complex"/>
    <property type="evidence" value="ECO:0007669"/>
    <property type="project" value="TreeGrafter"/>
</dbReference>
<dbReference type="InterPro" id="IPR044888">
    <property type="entry name" value="Mediatior_Med7_sf"/>
</dbReference>
<dbReference type="STRING" id="1230383.M5E765"/>
<name>M5E765_MALS4</name>
<evidence type="ECO:0000256" key="1">
    <source>
        <dbReference type="ARBA" id="ARBA00004123"/>
    </source>
</evidence>
<protein>
    <recommendedName>
        <fullName evidence="3 8">Mediator of RNA polymerase II transcription subunit 7</fullName>
    </recommendedName>
</protein>
<dbReference type="SUPFAM" id="SSF140718">
    <property type="entry name" value="Mediator hinge subcomplex-like"/>
    <property type="match status" value="1"/>
</dbReference>
<dbReference type="Gene3D" id="6.10.140.200">
    <property type="match status" value="1"/>
</dbReference>
<evidence type="ECO:0000256" key="9">
    <source>
        <dbReference type="SAM" id="MobiDB-lite"/>
    </source>
</evidence>
<gene>
    <name evidence="10" type="ORF">MSYG_0841</name>
</gene>
<dbReference type="HOGENOM" id="CLU_065214_1_0_1"/>
<keyword evidence="6 8" id="KW-0804">Transcription</keyword>
<dbReference type="GO" id="GO:0006357">
    <property type="term" value="P:regulation of transcription by RNA polymerase II"/>
    <property type="evidence" value="ECO:0007669"/>
    <property type="project" value="InterPro"/>
</dbReference>
<dbReference type="VEuPathDB" id="FungiDB:MSYG_0841"/>
<dbReference type="InterPro" id="IPR009244">
    <property type="entry name" value="Mediatior_Med7"/>
</dbReference>
<dbReference type="EMBL" id="LT671821">
    <property type="protein sequence ID" value="SHO76503.1"/>
    <property type="molecule type" value="Genomic_DNA"/>
</dbReference>
<sequence length="261" mass="28832">MTEDAAGAGAALDGAEAPDTLGHTSVFPPPPSVYRHFTERNLAWLALLQEAKATRAPSDDADATARLRTQTEILAKAVGEGSELVPPDLDLEMELTPPNVAWIEEDGGFQLFGQRWPIPDISPSLSQLGLPDLCGVDTAGSRDYRHALHTLLHTLLQTYWELIGDLLRPVQPYDVWVPAPDSAEAPTQGTWQPSSHIQDRLKHMETTVINFQYLVNQMRPAHTREALRQLLAAQVERRRTAAAQLRAQCGAIRSELEHLTM</sequence>
<comment type="subcellular location">
    <subcellularLocation>
        <location evidence="1 8">Nucleus</location>
    </subcellularLocation>
</comment>
<proteinExistence type="inferred from homology"/>
<evidence type="ECO:0000256" key="3">
    <source>
        <dbReference type="ARBA" id="ARBA00020631"/>
    </source>
</evidence>
<evidence type="ECO:0000256" key="7">
    <source>
        <dbReference type="ARBA" id="ARBA00023242"/>
    </source>
</evidence>
<dbReference type="Pfam" id="PF05983">
    <property type="entry name" value="Med7"/>
    <property type="match status" value="1"/>
</dbReference>
<feature type="compositionally biased region" description="Low complexity" evidence="9">
    <location>
        <begin position="1"/>
        <end position="17"/>
    </location>
</feature>
<evidence type="ECO:0000256" key="4">
    <source>
        <dbReference type="ARBA" id="ARBA00023015"/>
    </source>
</evidence>
<comment type="subunit">
    <text evidence="8">Component of the Mediator complex.</text>
</comment>
<reference evidence="11" key="1">
    <citation type="journal article" date="2017" name="Nucleic Acids Res.">
        <title>Proteogenomics produces comprehensive and highly accurate protein-coding gene annotation in a complete genome assembly of Malassezia sympodialis.</title>
        <authorList>
            <person name="Zhu Y."/>
            <person name="Engstroem P.G."/>
            <person name="Tellgren-Roth C."/>
            <person name="Baudo C.D."/>
            <person name="Kennell J.C."/>
            <person name="Sun S."/>
            <person name="Billmyre R.B."/>
            <person name="Schroeder M.S."/>
            <person name="Andersson A."/>
            <person name="Holm T."/>
            <person name="Sigurgeirsson B."/>
            <person name="Wu G."/>
            <person name="Sankaranarayanan S.R."/>
            <person name="Siddharthan R."/>
            <person name="Sanyal K."/>
            <person name="Lundeberg J."/>
            <person name="Nystedt B."/>
            <person name="Boekhout T."/>
            <person name="Dawson T.L. Jr."/>
            <person name="Heitman J."/>
            <person name="Scheynius A."/>
            <person name="Lehtioe J."/>
        </authorList>
    </citation>
    <scope>NUCLEOTIDE SEQUENCE [LARGE SCALE GENOMIC DNA]</scope>
    <source>
        <strain evidence="11">ATCC 42132</strain>
    </source>
</reference>
<dbReference type="PANTHER" id="PTHR21428">
    <property type="entry name" value="MEDIATOR OF RNA POLYMERASE II TRANSCRIPTION SUBUNIT 7"/>
    <property type="match status" value="1"/>
</dbReference>
<keyword evidence="4 8" id="KW-0805">Transcription regulation</keyword>
<dbReference type="GO" id="GO:0003712">
    <property type="term" value="F:transcription coregulator activity"/>
    <property type="evidence" value="ECO:0007669"/>
    <property type="project" value="InterPro"/>
</dbReference>